<name>A0A1H1ETR7_9MICC</name>
<evidence type="ECO:0000313" key="1">
    <source>
        <dbReference type="EMBL" id="SDQ91909.1"/>
    </source>
</evidence>
<organism evidence="1 2">
    <name type="scientific">Crystallibacter crystallopoietes</name>
    <dbReference type="NCBI Taxonomy" id="37928"/>
    <lineage>
        <taxon>Bacteria</taxon>
        <taxon>Bacillati</taxon>
        <taxon>Actinomycetota</taxon>
        <taxon>Actinomycetes</taxon>
        <taxon>Micrococcales</taxon>
        <taxon>Micrococcaceae</taxon>
        <taxon>Crystallibacter</taxon>
    </lineage>
</organism>
<sequence length="183" mass="20356">MSTDFDPAYLQLVARWFGDPEPLWKDGRWLCYDADNYGIVIQTGGPRLKVFFNIFQNNRSGNGPDLICDSATNVLKFLLYSAGTKWRQRQGMDRILVPYSLQLVRPGFSITPTPEGVRGEVAWTSEGSEHSATLAQDGHAVEFTYYGAAPLAQIRESMESADGSPLFADVRKVPASSLEYARP</sequence>
<gene>
    <name evidence="1" type="ORF">SAMN04489742_3079</name>
</gene>
<evidence type="ECO:0008006" key="3">
    <source>
        <dbReference type="Google" id="ProtNLM"/>
    </source>
</evidence>
<protein>
    <recommendedName>
        <fullName evidence="3">Immunity protein 61</fullName>
    </recommendedName>
</protein>
<dbReference type="Proteomes" id="UP000181917">
    <property type="component" value="Unassembled WGS sequence"/>
</dbReference>
<dbReference type="STRING" id="37928.SAMN04489742_3079"/>
<dbReference type="EMBL" id="FNKH01000002">
    <property type="protein sequence ID" value="SDQ91909.1"/>
    <property type="molecule type" value="Genomic_DNA"/>
</dbReference>
<dbReference type="RefSeq" id="WP_074701196.1">
    <property type="nucleotide sequence ID" value="NZ_CP018863.1"/>
</dbReference>
<accession>A0A1H1ETR7</accession>
<dbReference type="OrthoDB" id="4954384at2"/>
<proteinExistence type="predicted"/>
<evidence type="ECO:0000313" key="2">
    <source>
        <dbReference type="Proteomes" id="UP000181917"/>
    </source>
</evidence>
<reference evidence="1 2" key="1">
    <citation type="submission" date="2016-10" db="EMBL/GenBank/DDBJ databases">
        <authorList>
            <person name="de Groot N.N."/>
        </authorList>
    </citation>
    <scope>NUCLEOTIDE SEQUENCE [LARGE SCALE GENOMIC DNA]</scope>
    <source>
        <strain evidence="1 2">DSM 20117</strain>
    </source>
</reference>
<dbReference type="AlphaFoldDB" id="A0A1H1ETR7"/>
<keyword evidence="2" id="KW-1185">Reference proteome</keyword>
<dbReference type="KEGG" id="acry:AC20117_02075"/>